<dbReference type="GeneID" id="85357153"/>
<sequence>MGRTPGISTVRTLREAERTAVDNSADEMDVQALAWLINVSSNPSVENIVIQSMSALPLKSVDSFKCCIDHTNVPLACTQALEPLLREPDVSVHESKVDRLIRAKLRFTSSPDILGVPQPAKDCFSPTLYAELLCIHPNSREEIRELVISNLKAVDNDPTALHLQPIVWAHLLQQVSYYVPDNLEVMQMLFTVIPSFYWKAHYVPITYALETFGMKISYGSGDGEVTLRMAIQRSLYIYVAEEILHRHMRSEPIIFRQNDSDVLSYQYSRLRLLLSMAGSRSMRSMPVSPFTSNQSLFIKIVRGIGDFLGIASPDKATAAVPLDDIDNRSTVLISLYTLISSFEFDRPLTPYEQTFALTMFFRVLNSTFPHPSILEKNWCMPQLATKSVRIALKDFRNPTHELGTYFFQHTSFTNEALASFVSSLFEQLRTEIANSALRTFLRLIITGLGSEDLGVHIRQKSLEYLHEPDNLFTSCTALIRWDDTKTLRRLALLHPAAAAWLGCLQRLEDSGIEESLVIDFKAFIQAGRVGAFGEDDTASSSSVGSSQGESDNSLQHPWSTVWHRVQRFLAGKPSREIESSSNDNRV</sequence>
<organism evidence="2 3">
    <name type="scientific">Armillaria tabescens</name>
    <name type="common">Ringless honey mushroom</name>
    <name type="synonym">Agaricus tabescens</name>
    <dbReference type="NCBI Taxonomy" id="1929756"/>
    <lineage>
        <taxon>Eukaryota</taxon>
        <taxon>Fungi</taxon>
        <taxon>Dikarya</taxon>
        <taxon>Basidiomycota</taxon>
        <taxon>Agaricomycotina</taxon>
        <taxon>Agaricomycetes</taxon>
        <taxon>Agaricomycetidae</taxon>
        <taxon>Agaricales</taxon>
        <taxon>Marasmiineae</taxon>
        <taxon>Physalacriaceae</taxon>
        <taxon>Desarmillaria</taxon>
    </lineage>
</organism>
<gene>
    <name evidence="2" type="ORF">EV420DRAFT_1554362</name>
</gene>
<dbReference type="Proteomes" id="UP001175211">
    <property type="component" value="Unassembled WGS sequence"/>
</dbReference>
<comment type="caution">
    <text evidence="2">The sequence shown here is derived from an EMBL/GenBank/DDBJ whole genome shotgun (WGS) entry which is preliminary data.</text>
</comment>
<dbReference type="RefSeq" id="XP_060329075.1">
    <property type="nucleotide sequence ID" value="XM_060473605.1"/>
</dbReference>
<evidence type="ECO:0000256" key="1">
    <source>
        <dbReference type="SAM" id="MobiDB-lite"/>
    </source>
</evidence>
<evidence type="ECO:0000313" key="2">
    <source>
        <dbReference type="EMBL" id="KAK0455565.1"/>
    </source>
</evidence>
<keyword evidence="3" id="KW-1185">Reference proteome</keyword>
<evidence type="ECO:0000313" key="3">
    <source>
        <dbReference type="Proteomes" id="UP001175211"/>
    </source>
</evidence>
<reference evidence="2" key="1">
    <citation type="submission" date="2023-06" db="EMBL/GenBank/DDBJ databases">
        <authorList>
            <consortium name="Lawrence Berkeley National Laboratory"/>
            <person name="Ahrendt S."/>
            <person name="Sahu N."/>
            <person name="Indic B."/>
            <person name="Wong-Bajracharya J."/>
            <person name="Merenyi Z."/>
            <person name="Ke H.-M."/>
            <person name="Monk M."/>
            <person name="Kocsube S."/>
            <person name="Drula E."/>
            <person name="Lipzen A."/>
            <person name="Balint B."/>
            <person name="Henrissat B."/>
            <person name="Andreopoulos B."/>
            <person name="Martin F.M."/>
            <person name="Harder C.B."/>
            <person name="Rigling D."/>
            <person name="Ford K.L."/>
            <person name="Foster G.D."/>
            <person name="Pangilinan J."/>
            <person name="Papanicolaou A."/>
            <person name="Barry K."/>
            <person name="LaButti K."/>
            <person name="Viragh M."/>
            <person name="Koriabine M."/>
            <person name="Yan M."/>
            <person name="Riley R."/>
            <person name="Champramary S."/>
            <person name="Plett K.L."/>
            <person name="Tsai I.J."/>
            <person name="Slot J."/>
            <person name="Sipos G."/>
            <person name="Plett J."/>
            <person name="Nagy L.G."/>
            <person name="Grigoriev I.V."/>
        </authorList>
    </citation>
    <scope>NUCLEOTIDE SEQUENCE</scope>
    <source>
        <strain evidence="2">CCBAS 213</strain>
    </source>
</reference>
<name>A0AA39K8U9_ARMTA</name>
<protein>
    <submittedName>
        <fullName evidence="2">Uncharacterized protein</fullName>
    </submittedName>
</protein>
<feature type="region of interest" description="Disordered" evidence="1">
    <location>
        <begin position="535"/>
        <end position="556"/>
    </location>
</feature>
<accession>A0AA39K8U9</accession>
<feature type="compositionally biased region" description="Low complexity" evidence="1">
    <location>
        <begin position="539"/>
        <end position="553"/>
    </location>
</feature>
<dbReference type="EMBL" id="JAUEPS010000025">
    <property type="protein sequence ID" value="KAK0455565.1"/>
    <property type="molecule type" value="Genomic_DNA"/>
</dbReference>
<dbReference type="AlphaFoldDB" id="A0AA39K8U9"/>
<proteinExistence type="predicted"/>